<feature type="transmembrane region" description="Helical" evidence="1">
    <location>
        <begin position="202"/>
        <end position="226"/>
    </location>
</feature>
<feature type="transmembrane region" description="Helical" evidence="1">
    <location>
        <begin position="140"/>
        <end position="158"/>
    </location>
</feature>
<dbReference type="AlphaFoldDB" id="A0A974BU50"/>
<accession>A0A974BU50</accession>
<evidence type="ECO:0000313" key="3">
    <source>
        <dbReference type="Proteomes" id="UP000694892"/>
    </source>
</evidence>
<dbReference type="OMA" id="FISYECS"/>
<name>A0A974BU50_XENLA</name>
<proteinExistence type="predicted"/>
<organism evidence="2 3">
    <name type="scientific">Xenopus laevis</name>
    <name type="common">African clawed frog</name>
    <dbReference type="NCBI Taxonomy" id="8355"/>
    <lineage>
        <taxon>Eukaryota</taxon>
        <taxon>Metazoa</taxon>
        <taxon>Chordata</taxon>
        <taxon>Craniata</taxon>
        <taxon>Vertebrata</taxon>
        <taxon>Euteleostomi</taxon>
        <taxon>Amphibia</taxon>
        <taxon>Batrachia</taxon>
        <taxon>Anura</taxon>
        <taxon>Pipoidea</taxon>
        <taxon>Pipidae</taxon>
        <taxon>Xenopodinae</taxon>
        <taxon>Xenopus</taxon>
        <taxon>Xenopus</taxon>
    </lineage>
</organism>
<evidence type="ECO:0000313" key="2">
    <source>
        <dbReference type="EMBL" id="OCT60835.1"/>
    </source>
</evidence>
<dbReference type="Proteomes" id="UP000694892">
    <property type="component" value="Chromosome 9_10S"/>
</dbReference>
<reference evidence="3" key="1">
    <citation type="journal article" date="2016" name="Nature">
        <title>Genome evolution in the allotetraploid frog Xenopus laevis.</title>
        <authorList>
            <person name="Session A.M."/>
            <person name="Uno Y."/>
            <person name="Kwon T."/>
            <person name="Chapman J.A."/>
            <person name="Toyoda A."/>
            <person name="Takahashi S."/>
            <person name="Fukui A."/>
            <person name="Hikosaka A."/>
            <person name="Suzuki A."/>
            <person name="Kondo M."/>
            <person name="van Heeringen S.J."/>
            <person name="Quigley I."/>
            <person name="Heinz S."/>
            <person name="Ogino H."/>
            <person name="Ochi H."/>
            <person name="Hellsten U."/>
            <person name="Lyons J.B."/>
            <person name="Simakov O."/>
            <person name="Putnam N."/>
            <person name="Stites J."/>
            <person name="Kuroki Y."/>
            <person name="Tanaka T."/>
            <person name="Michiue T."/>
            <person name="Watanabe M."/>
            <person name="Bogdanovic O."/>
            <person name="Lister R."/>
            <person name="Georgiou G."/>
            <person name="Paranjpe S.S."/>
            <person name="van Kruijsbergen I."/>
            <person name="Shu S."/>
            <person name="Carlson J."/>
            <person name="Kinoshita T."/>
            <person name="Ohta Y."/>
            <person name="Mawaribuchi S."/>
            <person name="Jenkins J."/>
            <person name="Grimwood J."/>
            <person name="Schmutz J."/>
            <person name="Mitros T."/>
            <person name="Mozaffari S.V."/>
            <person name="Suzuki Y."/>
            <person name="Haramoto Y."/>
            <person name="Yamamoto T.S."/>
            <person name="Takagi C."/>
            <person name="Heald R."/>
            <person name="Miller K."/>
            <person name="Haudenschild C."/>
            <person name="Kitzman J."/>
            <person name="Nakayama T."/>
            <person name="Izutsu Y."/>
            <person name="Robert J."/>
            <person name="Fortriede J."/>
            <person name="Burns K."/>
            <person name="Lotay V."/>
            <person name="Karimi K."/>
            <person name="Yasuoka Y."/>
            <person name="Dichmann D.S."/>
            <person name="Flajnik M.F."/>
            <person name="Houston D.W."/>
            <person name="Shendure J."/>
            <person name="DuPasquier L."/>
            <person name="Vize P.D."/>
            <person name="Zorn A.M."/>
            <person name="Ito M."/>
            <person name="Marcotte E.M."/>
            <person name="Wallingford J.B."/>
            <person name="Ito Y."/>
            <person name="Asashima M."/>
            <person name="Ueno N."/>
            <person name="Matsuda Y."/>
            <person name="Veenstra G.J."/>
            <person name="Fujiyama A."/>
            <person name="Harland R.M."/>
            <person name="Taira M."/>
            <person name="Rokhsar D.S."/>
        </authorList>
    </citation>
    <scope>NUCLEOTIDE SEQUENCE [LARGE SCALE GENOMIC DNA]</scope>
    <source>
        <strain evidence="3">J</strain>
    </source>
</reference>
<keyword evidence="1" id="KW-1133">Transmembrane helix</keyword>
<feature type="transmembrane region" description="Helical" evidence="1">
    <location>
        <begin position="25"/>
        <end position="44"/>
    </location>
</feature>
<feature type="transmembrane region" description="Helical" evidence="1">
    <location>
        <begin position="170"/>
        <end position="190"/>
    </location>
</feature>
<keyword evidence="1" id="KW-0812">Transmembrane</keyword>
<dbReference type="EMBL" id="CM004483">
    <property type="protein sequence ID" value="OCT60835.1"/>
    <property type="molecule type" value="Genomic_DNA"/>
</dbReference>
<feature type="transmembrane region" description="Helical" evidence="1">
    <location>
        <begin position="111"/>
        <end position="134"/>
    </location>
</feature>
<sequence>MVFISYECSFPLTVLSAYSPDSFCLIASSVSPLFILLLLHNLFLPFSYVMLCSSSFLYMYLLRTFPFPSLPLLSLLLIFPPHSSFSFLLFLFPPFLHFPHFYFLPTLSSLLIFFSPFLSFLLSSPPFLSFLLLFHPFSSFALASLFPPLSTLLFFFSFSSVFSPFPLSTLLHFFPLILLSYFSSLILSFPPFFSSSLISLPILFFSYLLYTPFPHSCFSSIIFLLVCHSRAAELAG</sequence>
<gene>
    <name evidence="2" type="ORF">XELAEV_18046857mg</name>
</gene>
<evidence type="ECO:0000256" key="1">
    <source>
        <dbReference type="SAM" id="Phobius"/>
    </source>
</evidence>
<protein>
    <submittedName>
        <fullName evidence="2">Uncharacterized protein</fullName>
    </submittedName>
</protein>
<keyword evidence="1" id="KW-0472">Membrane</keyword>